<sequence>MASADAVSPVLPPELEQIIFEVAALSWPRLIPRLMLVAWRVKAWVEPLLYRTIIVGSHLDILRKKPDSDTRPFPIPYQSLLSLVHSSQSLRLLDSVRNLYIAHGDAGEEAAIFAACSGIENLWLSAGTSLVVLEIQFHRPLKRLHGTLKVIFGASISTAIDLTHSVFASLTHLEIFDFPEDGIDLRVWTALTHLPHLTHLAFDDEDYLPMCGSLLPTWKHLKVLVILYSGTDGSLDAELFADYSVPELADEPRVVLMVCSEYLEDWIKGAHTGYHDYWSQAEDHIARRKSGEVDPAFFRDSVRHLQLVHGKAAETDSILGVCSGVEDLWVGETFIAVSEIRFDRPLKRLHGSLETIFGSPGIDFTRSIFSSLTHLELFNFPEHEIDLPVWTVLTRLPHLTHLAFDEEEYLPVCGALVPEWVRLRVLVILFIRERDNLNAELFAKYNVPELADEPRVVLMVCSEYLEDWIKGAHTGRDDYWSRAEDHIALRKSGKIDLRDCYVPDSDESE</sequence>
<dbReference type="SUPFAM" id="SSF52047">
    <property type="entry name" value="RNI-like"/>
    <property type="match status" value="1"/>
</dbReference>
<evidence type="ECO:0000313" key="2">
    <source>
        <dbReference type="Proteomes" id="UP000623467"/>
    </source>
</evidence>
<reference evidence="1" key="1">
    <citation type="submission" date="2020-05" db="EMBL/GenBank/DDBJ databases">
        <title>Mycena genomes resolve the evolution of fungal bioluminescence.</title>
        <authorList>
            <person name="Tsai I.J."/>
        </authorList>
    </citation>
    <scope>NUCLEOTIDE SEQUENCE</scope>
    <source>
        <strain evidence="1">160909Yilan</strain>
    </source>
</reference>
<dbReference type="Proteomes" id="UP000623467">
    <property type="component" value="Unassembled WGS sequence"/>
</dbReference>
<dbReference type="AlphaFoldDB" id="A0A8H7DLZ3"/>
<organism evidence="1 2">
    <name type="scientific">Mycena sanguinolenta</name>
    <dbReference type="NCBI Taxonomy" id="230812"/>
    <lineage>
        <taxon>Eukaryota</taxon>
        <taxon>Fungi</taxon>
        <taxon>Dikarya</taxon>
        <taxon>Basidiomycota</taxon>
        <taxon>Agaricomycotina</taxon>
        <taxon>Agaricomycetes</taxon>
        <taxon>Agaricomycetidae</taxon>
        <taxon>Agaricales</taxon>
        <taxon>Marasmiineae</taxon>
        <taxon>Mycenaceae</taxon>
        <taxon>Mycena</taxon>
    </lineage>
</organism>
<keyword evidence="2" id="KW-1185">Reference proteome</keyword>
<dbReference type="OrthoDB" id="3145912at2759"/>
<gene>
    <name evidence="1" type="ORF">MSAN_00145100</name>
</gene>
<accession>A0A8H7DLZ3</accession>
<evidence type="ECO:0000313" key="1">
    <source>
        <dbReference type="EMBL" id="KAF7377248.1"/>
    </source>
</evidence>
<name>A0A8H7DLZ3_9AGAR</name>
<dbReference type="EMBL" id="JACAZH010000001">
    <property type="protein sequence ID" value="KAF7377248.1"/>
    <property type="molecule type" value="Genomic_DNA"/>
</dbReference>
<proteinExistence type="predicted"/>
<protein>
    <submittedName>
        <fullName evidence="1">Uncharacterized protein</fullName>
    </submittedName>
</protein>
<comment type="caution">
    <text evidence="1">The sequence shown here is derived from an EMBL/GenBank/DDBJ whole genome shotgun (WGS) entry which is preliminary data.</text>
</comment>